<dbReference type="OrthoDB" id="3364132at2759"/>
<evidence type="ECO:0000313" key="3">
    <source>
        <dbReference type="EMBL" id="OJT04174.1"/>
    </source>
</evidence>
<dbReference type="PANTHER" id="PTHR36223:SF1">
    <property type="entry name" value="TRANSCRIPTION ELONGATION FACTOR EAF N-TERMINAL DOMAIN-CONTAINING PROTEIN"/>
    <property type="match status" value="1"/>
</dbReference>
<evidence type="ECO:0000313" key="4">
    <source>
        <dbReference type="Proteomes" id="UP000184267"/>
    </source>
</evidence>
<accession>A0A1M2V9A1</accession>
<proteinExistence type="predicted"/>
<dbReference type="PANTHER" id="PTHR36223">
    <property type="entry name" value="BETA-LACTAMASE-TYPE TRANSPEPTIDASE FOLD DOMAIN CONTAINING PROTEIN"/>
    <property type="match status" value="1"/>
</dbReference>
<comment type="caution">
    <text evidence="3">The sequence shown here is derived from an EMBL/GenBank/DDBJ whole genome shotgun (WGS) entry which is preliminary data.</text>
</comment>
<keyword evidence="4" id="KW-1185">Reference proteome</keyword>
<protein>
    <recommendedName>
        <fullName evidence="2">DUF7918 domain-containing protein</fullName>
    </recommendedName>
</protein>
<feature type="domain" description="DUF7918" evidence="2">
    <location>
        <begin position="32"/>
        <end position="150"/>
    </location>
</feature>
<gene>
    <name evidence="3" type="ORF">TRAPUB_5126</name>
</gene>
<dbReference type="STRING" id="154538.A0A1M2V9A1"/>
<dbReference type="EMBL" id="MNAD01001557">
    <property type="protein sequence ID" value="OJT04174.1"/>
    <property type="molecule type" value="Genomic_DNA"/>
</dbReference>
<dbReference type="Pfam" id="PF25534">
    <property type="entry name" value="DUF7918"/>
    <property type="match status" value="1"/>
</dbReference>
<organism evidence="3 4">
    <name type="scientific">Trametes pubescens</name>
    <name type="common">White-rot fungus</name>
    <dbReference type="NCBI Taxonomy" id="154538"/>
    <lineage>
        <taxon>Eukaryota</taxon>
        <taxon>Fungi</taxon>
        <taxon>Dikarya</taxon>
        <taxon>Basidiomycota</taxon>
        <taxon>Agaricomycotina</taxon>
        <taxon>Agaricomycetes</taxon>
        <taxon>Polyporales</taxon>
        <taxon>Polyporaceae</taxon>
        <taxon>Trametes</taxon>
    </lineage>
</organism>
<name>A0A1M2V9A1_TRAPU</name>
<evidence type="ECO:0000256" key="1">
    <source>
        <dbReference type="SAM" id="MobiDB-lite"/>
    </source>
</evidence>
<reference evidence="3 4" key="1">
    <citation type="submission" date="2016-10" db="EMBL/GenBank/DDBJ databases">
        <title>Genome sequence of the basidiomycete white-rot fungus Trametes pubescens.</title>
        <authorList>
            <person name="Makela M.R."/>
            <person name="Granchi Z."/>
            <person name="Peng M."/>
            <person name="De Vries R.P."/>
            <person name="Grigoriev I."/>
            <person name="Riley R."/>
            <person name="Hilden K."/>
        </authorList>
    </citation>
    <scope>NUCLEOTIDE SEQUENCE [LARGE SCALE GENOMIC DNA]</scope>
    <source>
        <strain evidence="3 4">FBCC735</strain>
    </source>
</reference>
<evidence type="ECO:0000259" key="2">
    <source>
        <dbReference type="Pfam" id="PF25534"/>
    </source>
</evidence>
<dbReference type="AlphaFoldDB" id="A0A1M2V9A1"/>
<feature type="compositionally biased region" description="Basic and acidic residues" evidence="1">
    <location>
        <begin position="181"/>
        <end position="190"/>
    </location>
</feature>
<feature type="region of interest" description="Disordered" evidence="1">
    <location>
        <begin position="148"/>
        <end position="190"/>
    </location>
</feature>
<dbReference type="InterPro" id="IPR057678">
    <property type="entry name" value="DUF7918"/>
</dbReference>
<sequence length="264" mass="28261">MIVNTYMDGRLVDSAAHSAQDTGFCDGVYEAGGRIRPFIFAPLVLTDDESLVCAGPNEELGTIRVTMTRGTASARSEEPYLGLECAVSEIGAMHERSKKAGVHAVSFGAPEALGKSDGCVTWTEVEDKPFATFTFCYRPLELLRANGIAPLRSPPPLPSQSLRGKKRASNSQAGGSGASQRDQKRARVEAIKSEDSAFKVERADDDANFSAADDVSSLEAQLVLLQKRIADAKAAQRAGTTVKREISPIRVHSSSSSKEVIDLT</sequence>
<dbReference type="OMA" id="LVCAGPN"/>
<dbReference type="Proteomes" id="UP000184267">
    <property type="component" value="Unassembled WGS sequence"/>
</dbReference>